<name>A0A557R0A5_9RHOO</name>
<gene>
    <name evidence="2" type="ORF">FHP91_02675</name>
</gene>
<dbReference type="EMBL" id="VMNK01000003">
    <property type="protein sequence ID" value="TVO58588.1"/>
    <property type="molecule type" value="Genomic_DNA"/>
</dbReference>
<dbReference type="Pfam" id="PF07883">
    <property type="entry name" value="Cupin_2"/>
    <property type="match status" value="1"/>
</dbReference>
<dbReference type="RefSeq" id="WP_144308124.1">
    <property type="nucleotide sequence ID" value="NZ_VMNK01000003.1"/>
</dbReference>
<protein>
    <submittedName>
        <fullName evidence="2">Cupin domain-containing protein</fullName>
    </submittedName>
</protein>
<accession>A0A557R0A5</accession>
<evidence type="ECO:0000313" key="3">
    <source>
        <dbReference type="Proteomes" id="UP000319502"/>
    </source>
</evidence>
<dbReference type="CDD" id="cd06981">
    <property type="entry name" value="cupin_reut_a1446"/>
    <property type="match status" value="1"/>
</dbReference>
<evidence type="ECO:0000259" key="1">
    <source>
        <dbReference type="Pfam" id="PF07883"/>
    </source>
</evidence>
<dbReference type="InterPro" id="IPR013096">
    <property type="entry name" value="Cupin_2"/>
</dbReference>
<evidence type="ECO:0000313" key="2">
    <source>
        <dbReference type="EMBL" id="TVO58588.1"/>
    </source>
</evidence>
<proteinExistence type="predicted"/>
<dbReference type="InterPro" id="IPR014710">
    <property type="entry name" value="RmlC-like_jellyroll"/>
</dbReference>
<dbReference type="InterPro" id="IPR011051">
    <property type="entry name" value="RmlC_Cupin_sf"/>
</dbReference>
<reference evidence="2 3" key="1">
    <citation type="submission" date="2019-07" db="EMBL/GenBank/DDBJ databases">
        <title>The pathways for chlorine oxyanion respiration interact through the shared metabolite chlorate.</title>
        <authorList>
            <person name="Barnum T.P."/>
            <person name="Cheng Y."/>
            <person name="Hill K.A."/>
            <person name="Lucas L.N."/>
            <person name="Carlson H.K."/>
            <person name="Coates J.D."/>
        </authorList>
    </citation>
    <scope>NUCLEOTIDE SEQUENCE [LARGE SCALE GENOMIC DNA]</scope>
    <source>
        <strain evidence="2 3">SFB-3</strain>
    </source>
</reference>
<dbReference type="SUPFAM" id="SSF51182">
    <property type="entry name" value="RmlC-like cupins"/>
    <property type="match status" value="1"/>
</dbReference>
<comment type="caution">
    <text evidence="2">The sequence shown here is derived from an EMBL/GenBank/DDBJ whole genome shotgun (WGS) entry which is preliminary data.</text>
</comment>
<dbReference type="OrthoDB" id="9798585at2"/>
<dbReference type="AlphaFoldDB" id="A0A557R0A5"/>
<feature type="domain" description="Cupin type-2" evidence="1">
    <location>
        <begin position="51"/>
        <end position="104"/>
    </location>
</feature>
<dbReference type="Gene3D" id="2.60.120.10">
    <property type="entry name" value="Jelly Rolls"/>
    <property type="match status" value="1"/>
</dbReference>
<sequence length="116" mass="12662">MTRPTHGSLLTDLPAAGADEDFRPLFDNGAVRIERIVSHHHASPPGFWYAQADDEWVLLVSGAAVLAFDDGREQAMAPGDWVLLPAGCKHRVARTDAATVWLAVHMRPADTESSYI</sequence>
<keyword evidence="3" id="KW-1185">Reference proteome</keyword>
<organism evidence="2 3">
    <name type="scientific">Denitromonas halophila</name>
    <dbReference type="NCBI Taxonomy" id="1629404"/>
    <lineage>
        <taxon>Bacteria</taxon>
        <taxon>Pseudomonadati</taxon>
        <taxon>Pseudomonadota</taxon>
        <taxon>Betaproteobacteria</taxon>
        <taxon>Rhodocyclales</taxon>
        <taxon>Zoogloeaceae</taxon>
        <taxon>Denitromonas</taxon>
    </lineage>
</organism>
<dbReference type="Proteomes" id="UP000319502">
    <property type="component" value="Unassembled WGS sequence"/>
</dbReference>